<dbReference type="SUPFAM" id="SSF48695">
    <property type="entry name" value="Multiheme cytochromes"/>
    <property type="match status" value="1"/>
</dbReference>
<dbReference type="InterPro" id="IPR026352">
    <property type="entry name" value="Nanowire_3heme"/>
</dbReference>
<dbReference type="AlphaFoldDB" id="A0A367ZTU5"/>
<accession>A0A367ZTU5</accession>
<dbReference type="Proteomes" id="UP000252355">
    <property type="component" value="Unassembled WGS sequence"/>
</dbReference>
<feature type="domain" description="Cytochrome c7-like" evidence="1">
    <location>
        <begin position="145"/>
        <end position="212"/>
    </location>
</feature>
<dbReference type="Gene3D" id="1.10.1130.10">
    <property type="entry name" value="Flavocytochrome C3, Chain A"/>
    <property type="match status" value="1"/>
</dbReference>
<evidence type="ECO:0000259" key="1">
    <source>
        <dbReference type="Pfam" id="PF14522"/>
    </source>
</evidence>
<name>A0A367ZTU5_9BACT</name>
<evidence type="ECO:0000313" key="2">
    <source>
        <dbReference type="EMBL" id="RCK80761.1"/>
    </source>
</evidence>
<gene>
    <name evidence="2" type="ORF">OZSIB_2649</name>
</gene>
<dbReference type="InterPro" id="IPR036280">
    <property type="entry name" value="Multihaem_cyt_sf"/>
</dbReference>
<feature type="domain" description="Cytochrome c7-like" evidence="1">
    <location>
        <begin position="51"/>
        <end position="125"/>
    </location>
</feature>
<dbReference type="EMBL" id="QOQW01000004">
    <property type="protein sequence ID" value="RCK80761.1"/>
    <property type="molecule type" value="Genomic_DNA"/>
</dbReference>
<reference evidence="2 3" key="1">
    <citation type="submission" date="2018-05" db="EMBL/GenBank/DDBJ databases">
        <title>A metagenomic window into the 2 km-deep terrestrial subsurface aquifer revealed taxonomically and functionally diverse microbial community comprising novel uncultured bacterial lineages.</title>
        <authorList>
            <person name="Kadnikov V.V."/>
            <person name="Mardanov A.V."/>
            <person name="Beletsky A.V."/>
            <person name="Banks D."/>
            <person name="Pimenov N.V."/>
            <person name="Frank Y.A."/>
            <person name="Karnachuk O.V."/>
            <person name="Ravin N.V."/>
        </authorList>
    </citation>
    <scope>NUCLEOTIDE SEQUENCE [LARGE SCALE GENOMIC DNA]</scope>
    <source>
        <strain evidence="2">BY5</strain>
    </source>
</reference>
<dbReference type="CDD" id="cd08168">
    <property type="entry name" value="Cytochrom_C3"/>
    <property type="match status" value="1"/>
</dbReference>
<dbReference type="PANTHER" id="PTHR39425:SF1">
    <property type="entry name" value="CYTOCHROME C7-LIKE DOMAIN-CONTAINING PROTEIN"/>
    <property type="match status" value="1"/>
</dbReference>
<proteinExistence type="predicted"/>
<protein>
    <submittedName>
        <fullName evidence="2">Multihem cytochrome c</fullName>
    </submittedName>
</protein>
<dbReference type="Pfam" id="PF14522">
    <property type="entry name" value="Cytochrome_C7"/>
    <property type="match status" value="2"/>
</dbReference>
<sequence length="609" mass="65411">MAVGLAGCVLKPGNNDSSSAPPSLLPTTTSPSDPLFTTPVTYMGNANVATVSFSHFTHVQQANQSCALCHPSPWNIASATGNASLLAGLRTIAMTMAEMYQGKYCGKCHNGVSAFSVKTGCSTCHANLPANGPDVVFNLANSGKVLFKHSSHVNSYKKTCNECHDTPWPMKSETGKHTMAQMYAGESCGKCHTGAVGQGFDLKLSQNCQKCHADSHEGISPSVISATNCVKCHQKIVEELNTPNPGKLFHARDFINGYSSSPSCAECHAHEAVTKGKAGATGVSSGFSNTTITCQTCHFTNETEQLAAGAKHDFRLRKASRELCATCHHLRYTYDPAFPEKVGFKAGDISTSNIPQYLMTMTYRIGTRTLPSLGDASLIASTTAAARSSSAAYLASVTQYLLTSAKSAPPTSDGLIHGGKYPHYSGQYDLLMGAEADTTVPFSKDLNGDPLAYPETNHKQFANACTECHMHRTAGSGKFGHTFLTTEEACKKCHTSGINKHDYMNQIENDDNHTGLLVDLGHELDADGNGQVKWGRSGEDQDLVKVMNSNVISSGSKLLFLGAAWNFQTIEEDRSKGIHNFKYAKALLENSLKIIKQIKARENITFPLP</sequence>
<dbReference type="PANTHER" id="PTHR39425">
    <property type="entry name" value="LIPOPROTEIN CYTOCHROME C"/>
    <property type="match status" value="1"/>
</dbReference>
<dbReference type="InterPro" id="IPR029467">
    <property type="entry name" value="Cyt_c7-like"/>
</dbReference>
<dbReference type="Gene3D" id="3.90.10.10">
    <property type="entry name" value="Cytochrome C3"/>
    <property type="match status" value="2"/>
</dbReference>
<evidence type="ECO:0000313" key="3">
    <source>
        <dbReference type="Proteomes" id="UP000252355"/>
    </source>
</evidence>
<organism evidence="2 3">
    <name type="scientific">Candidatus Ozemobacter sibiricus</name>
    <dbReference type="NCBI Taxonomy" id="2268124"/>
    <lineage>
        <taxon>Bacteria</taxon>
        <taxon>Candidatus Ozemobacteria</taxon>
        <taxon>Candidatus Ozemobacterales</taxon>
        <taxon>Candidatus Ozemobacteraceae</taxon>
        <taxon>Candidatus Ozemobacter</taxon>
    </lineage>
</organism>
<comment type="caution">
    <text evidence="2">The sequence shown here is derived from an EMBL/GenBank/DDBJ whole genome shotgun (WGS) entry which is preliminary data.</text>
</comment>
<dbReference type="NCBIfam" id="TIGR04257">
    <property type="entry name" value="nanowire_3heme"/>
    <property type="match status" value="2"/>
</dbReference>